<reference evidence="5 6" key="1">
    <citation type="submission" date="2022-12" db="EMBL/GenBank/DDBJ databases">
        <title>Draft genome sequence of Paenibacillus sp. dW9.</title>
        <authorList>
            <person name="Choi E.-W."/>
            <person name="Kim D.-U."/>
        </authorList>
    </citation>
    <scope>NUCLEOTIDE SEQUENCE [LARGE SCALE GENOMIC DNA]</scope>
    <source>
        <strain evidence="6">dW9</strain>
    </source>
</reference>
<dbReference type="InterPro" id="IPR050768">
    <property type="entry name" value="UPF0353/GerABKA_families"/>
</dbReference>
<dbReference type="PANTHER" id="PTHR22550:SF5">
    <property type="entry name" value="LEUCINE ZIPPER PROTEIN 4"/>
    <property type="match status" value="1"/>
</dbReference>
<proteinExistence type="inferred from homology"/>
<evidence type="ECO:0000313" key="5">
    <source>
        <dbReference type="EMBL" id="MCZ8517714.1"/>
    </source>
</evidence>
<feature type="region of interest" description="Disordered" evidence="3">
    <location>
        <begin position="463"/>
        <end position="490"/>
    </location>
</feature>
<gene>
    <name evidence="5" type="ORF">O9H85_36490</name>
</gene>
<organism evidence="5 6">
    <name type="scientific">Paenibacillus gyeongsangnamensis</name>
    <dbReference type="NCBI Taxonomy" id="3388067"/>
    <lineage>
        <taxon>Bacteria</taxon>
        <taxon>Bacillati</taxon>
        <taxon>Bacillota</taxon>
        <taxon>Bacilli</taxon>
        <taxon>Bacillales</taxon>
        <taxon>Paenibacillaceae</taxon>
        <taxon>Paenibacillus</taxon>
    </lineage>
</organism>
<dbReference type="Proteomes" id="UP001527882">
    <property type="component" value="Unassembled WGS sequence"/>
</dbReference>
<evidence type="ECO:0000256" key="3">
    <source>
        <dbReference type="SAM" id="MobiDB-lite"/>
    </source>
</evidence>
<accession>A0ABT4QLG3</accession>
<evidence type="ECO:0000313" key="6">
    <source>
        <dbReference type="Proteomes" id="UP001527882"/>
    </source>
</evidence>
<evidence type="ECO:0000256" key="2">
    <source>
        <dbReference type="ARBA" id="ARBA00023136"/>
    </source>
</evidence>
<keyword evidence="4" id="KW-0812">Transmembrane</keyword>
<dbReference type="RefSeq" id="WP_269886241.1">
    <property type="nucleotide sequence ID" value="NZ_JAQAGZ010000049.1"/>
</dbReference>
<feature type="transmembrane region" description="Helical" evidence="4">
    <location>
        <begin position="401"/>
        <end position="423"/>
    </location>
</feature>
<dbReference type="PIRSF" id="PIRSF005690">
    <property type="entry name" value="GerBA"/>
    <property type="match status" value="1"/>
</dbReference>
<name>A0ABT4QLG3_9BACL</name>
<comment type="similarity">
    <text evidence="1">Belongs to the GerABKA family.</text>
</comment>
<comment type="caution">
    <text evidence="5">The sequence shown here is derived from an EMBL/GenBank/DDBJ whole genome shotgun (WGS) entry which is preliminary data.</text>
</comment>
<dbReference type="PANTHER" id="PTHR22550">
    <property type="entry name" value="SPORE GERMINATION PROTEIN"/>
    <property type="match status" value="1"/>
</dbReference>
<dbReference type="EMBL" id="JAQAGZ010000049">
    <property type="protein sequence ID" value="MCZ8517714.1"/>
    <property type="molecule type" value="Genomic_DNA"/>
</dbReference>
<evidence type="ECO:0000256" key="1">
    <source>
        <dbReference type="ARBA" id="ARBA00005278"/>
    </source>
</evidence>
<dbReference type="InterPro" id="IPR004995">
    <property type="entry name" value="Spore_Ger"/>
</dbReference>
<keyword evidence="4" id="KW-1133">Transmembrane helix</keyword>
<dbReference type="Pfam" id="PF03323">
    <property type="entry name" value="GerA"/>
    <property type="match status" value="1"/>
</dbReference>
<protein>
    <submittedName>
        <fullName evidence="5">Spore germination protein</fullName>
    </submittedName>
</protein>
<feature type="transmembrane region" description="Helical" evidence="4">
    <location>
        <begin position="278"/>
        <end position="300"/>
    </location>
</feature>
<keyword evidence="2 4" id="KW-0472">Membrane</keyword>
<feature type="transmembrane region" description="Helical" evidence="4">
    <location>
        <begin position="368"/>
        <end position="389"/>
    </location>
</feature>
<keyword evidence="6" id="KW-1185">Reference proteome</keyword>
<sequence length="490" mass="53619">MSEFKHVDDLVVRRFKIGTEHQIDAFVVFLRGLVDKEMLQEHVIMTLMTDFRGTRLESGIPCKHPLAVIKENILSVASLTEVNTLMESTNAILSGNSVLFIDGSDAALAVALQGAETRGVSEPETEVTVRGPREGFVESLQVNVSMVRRKIKNANVKLELMTIGRQTKTDVGIMYVKGIVDNNIVLEVKKRLQKIQTDSILESGYIESFIEDAPFSIFATIGNSEKPDVVSAKLLEGRVAILVDGTPFVLTAPYLLIEAFQSSEDYYIRPYYATFIRMLRWMAFLISVFLPSAYVAITTFHQELLPSRLLTSIAASKEGTPFPSIIEALMMQIIFEILREAGIRLPRPVGQAVSIVGALVLGEAAVSAGLIGAPMVIVVALTAITSFVVPALIEPLTIARLLLIILAGFAGQFGIWLGVAGILTHLCSLRSFGVPYTSPLTPSNLGDMKDVLVRVPLWAMHRRPQGLGTSNTDRQQKKQMPAPPENGSTN</sequence>
<evidence type="ECO:0000256" key="4">
    <source>
        <dbReference type="SAM" id="Phobius"/>
    </source>
</evidence>